<dbReference type="InterPro" id="IPR052718">
    <property type="entry name" value="NmrA-type_oxidoreductase"/>
</dbReference>
<dbReference type="PANTHER" id="PTHR47129">
    <property type="entry name" value="QUINONE OXIDOREDUCTASE 2"/>
    <property type="match status" value="1"/>
</dbReference>
<dbReference type="PANTHER" id="PTHR47129:SF1">
    <property type="entry name" value="NMRA-LIKE DOMAIN-CONTAINING PROTEIN"/>
    <property type="match status" value="1"/>
</dbReference>
<gene>
    <name evidence="3" type="ORF">CryarDRAFT_3005</name>
</gene>
<dbReference type="AlphaFoldDB" id="A0A010ZT61"/>
<evidence type="ECO:0000313" key="3">
    <source>
        <dbReference type="EMBL" id="EXG81884.1"/>
    </source>
</evidence>
<dbReference type="Proteomes" id="UP000021053">
    <property type="component" value="Unassembled WGS sequence"/>
</dbReference>
<name>A0A010ZT61_9ACTN</name>
<accession>A0A010ZT61</accession>
<feature type="region of interest" description="Disordered" evidence="1">
    <location>
        <begin position="255"/>
        <end position="274"/>
    </location>
</feature>
<dbReference type="PATRIC" id="fig|927661.3.peg.2964"/>
<organism evidence="3 4">
    <name type="scientific">Cryptosporangium arvum DSM 44712</name>
    <dbReference type="NCBI Taxonomy" id="927661"/>
    <lineage>
        <taxon>Bacteria</taxon>
        <taxon>Bacillati</taxon>
        <taxon>Actinomycetota</taxon>
        <taxon>Actinomycetes</taxon>
        <taxon>Cryptosporangiales</taxon>
        <taxon>Cryptosporangiaceae</taxon>
        <taxon>Cryptosporangium</taxon>
    </lineage>
</organism>
<dbReference type="RefSeq" id="WP_169745030.1">
    <property type="nucleotide sequence ID" value="NZ_KK073874.1"/>
</dbReference>
<protein>
    <submittedName>
        <fullName evidence="3">Putative nucleoside-diphosphate sugar epimerase</fullName>
    </submittedName>
</protein>
<evidence type="ECO:0000313" key="4">
    <source>
        <dbReference type="Proteomes" id="UP000021053"/>
    </source>
</evidence>
<reference evidence="3 4" key="1">
    <citation type="submission" date="2013-07" db="EMBL/GenBank/DDBJ databases">
        <authorList>
            <consortium name="DOE Joint Genome Institute"/>
            <person name="Eisen J."/>
            <person name="Huntemann M."/>
            <person name="Han J."/>
            <person name="Chen A."/>
            <person name="Kyrpides N."/>
            <person name="Mavromatis K."/>
            <person name="Markowitz V."/>
            <person name="Palaniappan K."/>
            <person name="Ivanova N."/>
            <person name="Schaumberg A."/>
            <person name="Pati A."/>
            <person name="Liolios K."/>
            <person name="Nordberg H.P."/>
            <person name="Cantor M.N."/>
            <person name="Hua S.X."/>
            <person name="Woyke T."/>
        </authorList>
    </citation>
    <scope>NUCLEOTIDE SEQUENCE [LARGE SCALE GENOMIC DNA]</scope>
    <source>
        <strain evidence="3 4">DSM 44712</strain>
    </source>
</reference>
<sequence length="274" mass="28132">MLVGVTGAGGALGRAVVRRLAGRVPVVALTRHPERRAAAEGLLVREADFDRPRTLAAAFAGLDRLLVISTDARSNDTRTAQHAAALDAAAAAGVGHVVYTSLVGAGGPPEFLNAAHTATEARLKADFATWTILRNNLYLDGLDAAAPGGVYVTNSGSGAVAYVTREDCAAAAAEVLAAPDDRYAGRVLEVNGPAALDANGVAALLSERTGAPVTARVLEDDDYRAHLTGAGLPEGMITALITLGRAIRAGRYASTRPWAQATPPATARSRPAAR</sequence>
<evidence type="ECO:0000256" key="1">
    <source>
        <dbReference type="SAM" id="MobiDB-lite"/>
    </source>
</evidence>
<dbReference type="HOGENOM" id="CLU_007383_10_4_11"/>
<proteinExistence type="predicted"/>
<dbReference type="SUPFAM" id="SSF51735">
    <property type="entry name" value="NAD(P)-binding Rossmann-fold domains"/>
    <property type="match status" value="1"/>
</dbReference>
<dbReference type="Gene3D" id="3.90.25.10">
    <property type="entry name" value="UDP-galactose 4-epimerase, domain 1"/>
    <property type="match status" value="1"/>
</dbReference>
<dbReference type="Pfam" id="PF13460">
    <property type="entry name" value="NAD_binding_10"/>
    <property type="match status" value="1"/>
</dbReference>
<evidence type="ECO:0000259" key="2">
    <source>
        <dbReference type="Pfam" id="PF13460"/>
    </source>
</evidence>
<feature type="domain" description="NAD(P)-binding" evidence="2">
    <location>
        <begin position="7"/>
        <end position="179"/>
    </location>
</feature>
<comment type="caution">
    <text evidence="3">The sequence shown here is derived from an EMBL/GenBank/DDBJ whole genome shotgun (WGS) entry which is preliminary data.</text>
</comment>
<dbReference type="InterPro" id="IPR036291">
    <property type="entry name" value="NAD(P)-bd_dom_sf"/>
</dbReference>
<dbReference type="EMBL" id="JFBT01000001">
    <property type="protein sequence ID" value="EXG81884.1"/>
    <property type="molecule type" value="Genomic_DNA"/>
</dbReference>
<feature type="compositionally biased region" description="Low complexity" evidence="1">
    <location>
        <begin position="259"/>
        <end position="274"/>
    </location>
</feature>
<keyword evidence="4" id="KW-1185">Reference proteome</keyword>
<dbReference type="InterPro" id="IPR016040">
    <property type="entry name" value="NAD(P)-bd_dom"/>
</dbReference>
<dbReference type="Gene3D" id="3.40.50.720">
    <property type="entry name" value="NAD(P)-binding Rossmann-like Domain"/>
    <property type="match status" value="1"/>
</dbReference>